<evidence type="ECO:0000313" key="3">
    <source>
        <dbReference type="Proteomes" id="UP000770661"/>
    </source>
</evidence>
<name>A0A8J4Y8I8_CHIOP</name>
<organism evidence="2 3">
    <name type="scientific">Chionoecetes opilio</name>
    <name type="common">Atlantic snow crab</name>
    <name type="synonym">Cancer opilio</name>
    <dbReference type="NCBI Taxonomy" id="41210"/>
    <lineage>
        <taxon>Eukaryota</taxon>
        <taxon>Metazoa</taxon>
        <taxon>Ecdysozoa</taxon>
        <taxon>Arthropoda</taxon>
        <taxon>Crustacea</taxon>
        <taxon>Multicrustacea</taxon>
        <taxon>Malacostraca</taxon>
        <taxon>Eumalacostraca</taxon>
        <taxon>Eucarida</taxon>
        <taxon>Decapoda</taxon>
        <taxon>Pleocyemata</taxon>
        <taxon>Brachyura</taxon>
        <taxon>Eubrachyura</taxon>
        <taxon>Majoidea</taxon>
        <taxon>Majidae</taxon>
        <taxon>Chionoecetes</taxon>
    </lineage>
</organism>
<dbReference type="AlphaFoldDB" id="A0A8J4Y8I8"/>
<keyword evidence="3" id="KW-1185">Reference proteome</keyword>
<evidence type="ECO:0000256" key="1">
    <source>
        <dbReference type="SAM" id="MobiDB-lite"/>
    </source>
</evidence>
<comment type="caution">
    <text evidence="2">The sequence shown here is derived from an EMBL/GenBank/DDBJ whole genome shotgun (WGS) entry which is preliminary data.</text>
</comment>
<protein>
    <submittedName>
        <fullName evidence="2">Uncharacterized protein</fullName>
    </submittedName>
</protein>
<proteinExistence type="predicted"/>
<gene>
    <name evidence="2" type="ORF">GWK47_050232</name>
</gene>
<dbReference type="EMBL" id="JACEEZ010014360">
    <property type="protein sequence ID" value="KAG0719549.1"/>
    <property type="molecule type" value="Genomic_DNA"/>
</dbReference>
<feature type="region of interest" description="Disordered" evidence="1">
    <location>
        <begin position="103"/>
        <end position="145"/>
    </location>
</feature>
<accession>A0A8J4Y8I8</accession>
<sequence length="145" mass="16183">MRHPHKTHVARNRPLLTCRGERRSPREMVLGALSGALVCHGTHAATRDELVRLTLHLRPDTRPHASHVPATVPLHFLTRYDDSWDDDVDKGIIEAVPQAAHQWCPQNGGSAKKGRKAPSHGRLSAPQPCEPQRAHHTRPPFDLVL</sequence>
<reference evidence="2" key="1">
    <citation type="submission" date="2020-07" db="EMBL/GenBank/DDBJ databases">
        <title>The High-quality genome of the commercially important snow crab, Chionoecetes opilio.</title>
        <authorList>
            <person name="Jeong J.-H."/>
            <person name="Ryu S."/>
        </authorList>
    </citation>
    <scope>NUCLEOTIDE SEQUENCE</scope>
    <source>
        <strain evidence="2">MADBK_172401_WGS</strain>
        <tissue evidence="2">Digestive gland</tissue>
    </source>
</reference>
<dbReference type="Proteomes" id="UP000770661">
    <property type="component" value="Unassembled WGS sequence"/>
</dbReference>
<evidence type="ECO:0000313" key="2">
    <source>
        <dbReference type="EMBL" id="KAG0719549.1"/>
    </source>
</evidence>